<dbReference type="OrthoDB" id="5598240at2759"/>
<proteinExistence type="predicted"/>
<dbReference type="AlphaFoldDB" id="A0A9W8CNL8"/>
<dbReference type="Proteomes" id="UP001143981">
    <property type="component" value="Unassembled WGS sequence"/>
</dbReference>
<organism evidence="2 3">
    <name type="scientific">Coemansia biformis</name>
    <dbReference type="NCBI Taxonomy" id="1286918"/>
    <lineage>
        <taxon>Eukaryota</taxon>
        <taxon>Fungi</taxon>
        <taxon>Fungi incertae sedis</taxon>
        <taxon>Zoopagomycota</taxon>
        <taxon>Kickxellomycotina</taxon>
        <taxon>Kickxellomycetes</taxon>
        <taxon>Kickxellales</taxon>
        <taxon>Kickxellaceae</taxon>
        <taxon>Coemansia</taxon>
    </lineage>
</organism>
<evidence type="ECO:0000313" key="3">
    <source>
        <dbReference type="Proteomes" id="UP001143981"/>
    </source>
</evidence>
<dbReference type="InterPro" id="IPR036910">
    <property type="entry name" value="HMG_box_dom_sf"/>
</dbReference>
<feature type="non-terminal residue" evidence="2">
    <location>
        <position position="1"/>
    </location>
</feature>
<dbReference type="EMBL" id="JANBOI010004058">
    <property type="protein sequence ID" value="KAJ1718002.1"/>
    <property type="molecule type" value="Genomic_DNA"/>
</dbReference>
<dbReference type="SUPFAM" id="SSF47095">
    <property type="entry name" value="HMG-box"/>
    <property type="match status" value="1"/>
</dbReference>
<dbReference type="InterPro" id="IPR009071">
    <property type="entry name" value="HMG_box_dom"/>
</dbReference>
<dbReference type="Pfam" id="PF09011">
    <property type="entry name" value="HMG_box_2"/>
    <property type="match status" value="1"/>
</dbReference>
<accession>A0A9W8CNL8</accession>
<dbReference type="Gene3D" id="1.10.30.10">
    <property type="entry name" value="High mobility group box domain"/>
    <property type="match status" value="1"/>
</dbReference>
<name>A0A9W8CNL8_9FUNG</name>
<evidence type="ECO:0000259" key="1">
    <source>
        <dbReference type="Pfam" id="PF09011"/>
    </source>
</evidence>
<reference evidence="2" key="1">
    <citation type="submission" date="2022-07" db="EMBL/GenBank/DDBJ databases">
        <title>Phylogenomic reconstructions and comparative analyses of Kickxellomycotina fungi.</title>
        <authorList>
            <person name="Reynolds N.K."/>
            <person name="Stajich J.E."/>
            <person name="Barry K."/>
            <person name="Grigoriev I.V."/>
            <person name="Crous P."/>
            <person name="Smith M.E."/>
        </authorList>
    </citation>
    <scope>NUCLEOTIDE SEQUENCE</scope>
    <source>
        <strain evidence="2">BCRC 34381</strain>
    </source>
</reference>
<protein>
    <recommendedName>
        <fullName evidence="1">HMG box domain-containing protein</fullName>
    </recommendedName>
</protein>
<gene>
    <name evidence="2" type="ORF">LPJ61_006961</name>
</gene>
<evidence type="ECO:0000313" key="2">
    <source>
        <dbReference type="EMBL" id="KAJ1718002.1"/>
    </source>
</evidence>
<comment type="caution">
    <text evidence="2">The sequence shown here is derived from an EMBL/GenBank/DDBJ whole genome shotgun (WGS) entry which is preliminary data.</text>
</comment>
<sequence length="115" mass="13098">RLLFKKSNGALKKSAPNAYMLFRLERIKIFKGKRIPAIDITTNITGAWWGLSQDVRDAYKRTAHLLQGYLDFLNTCQNSVALTIEDQLMTFAMAARPMGTIPLENFSGEHFRLGY</sequence>
<keyword evidence="3" id="KW-1185">Reference proteome</keyword>
<feature type="domain" description="HMG box" evidence="1">
    <location>
        <begin position="12"/>
        <end position="65"/>
    </location>
</feature>